<comment type="caution">
    <text evidence="2">The sequence shown here is derived from an EMBL/GenBank/DDBJ whole genome shotgun (WGS) entry which is preliminary data.</text>
</comment>
<feature type="transmembrane region" description="Helical" evidence="1">
    <location>
        <begin position="47"/>
        <end position="66"/>
    </location>
</feature>
<dbReference type="Proteomes" id="UP000019471">
    <property type="component" value="Unassembled WGS sequence"/>
</dbReference>
<feature type="transmembrane region" description="Helical" evidence="1">
    <location>
        <begin position="422"/>
        <end position="442"/>
    </location>
</feature>
<evidence type="ECO:0000256" key="1">
    <source>
        <dbReference type="SAM" id="Phobius"/>
    </source>
</evidence>
<name>W9WSF9_9EURO</name>
<protein>
    <recommendedName>
        <fullName evidence="4">Transmembrane protein</fullName>
    </recommendedName>
</protein>
<proteinExistence type="predicted"/>
<keyword evidence="1" id="KW-0472">Membrane</keyword>
<keyword evidence="1" id="KW-0812">Transmembrane</keyword>
<sequence>MPSLSLAICSDDALNYRANTSRSRSTSAFVSTMPQGLAIRTQPRQKFYSIAFTISVLYLCAAEVYFQDITKPDINTTVNTFQFVAALHNVMIGISDGAIAVYYLKYELYRGMGLSYARHISRPKITLSSPNFSRPIMRPLAQTQCSSPVDITGVFEMFNATFPADQLQPSSEQTFASSLSQVVNITSYKTSSPVVQFIDLTKTAGQPLTGALVGMNFSAVRNLSFHRDEAVRLMGCTLTAHWVPTTMSIDPNVGNVVIPDYPNPLDMVNSRELMERAHPIDIQHSYTYRVDAQLEGLRVNVLEYELGRSGIKPDLHFDGSWKHRWSWVAATLLSMQMTDALARINTDTTMYTYCYLCRDQSESYSKGKSAVTSLANQNVPTRNIKTGASEADWASDIVNHPDLYMPVSWTVQRYGYGWSLKGTTAILAAVVLLVQVSLVIVYL</sequence>
<evidence type="ECO:0000313" key="2">
    <source>
        <dbReference type="EMBL" id="EXJ71147.1"/>
    </source>
</evidence>
<dbReference type="AlphaFoldDB" id="W9WSF9"/>
<evidence type="ECO:0000313" key="3">
    <source>
        <dbReference type="Proteomes" id="UP000019471"/>
    </source>
</evidence>
<dbReference type="OrthoDB" id="5342924at2759"/>
<dbReference type="RefSeq" id="XP_007744926.1">
    <property type="nucleotide sequence ID" value="XM_007746736.1"/>
</dbReference>
<organism evidence="2 3">
    <name type="scientific">Cladophialophora psammophila CBS 110553</name>
    <dbReference type="NCBI Taxonomy" id="1182543"/>
    <lineage>
        <taxon>Eukaryota</taxon>
        <taxon>Fungi</taxon>
        <taxon>Dikarya</taxon>
        <taxon>Ascomycota</taxon>
        <taxon>Pezizomycotina</taxon>
        <taxon>Eurotiomycetes</taxon>
        <taxon>Chaetothyriomycetidae</taxon>
        <taxon>Chaetothyriales</taxon>
        <taxon>Herpotrichiellaceae</taxon>
        <taxon>Cladophialophora</taxon>
    </lineage>
</organism>
<feature type="transmembrane region" description="Helical" evidence="1">
    <location>
        <begin position="86"/>
        <end position="104"/>
    </location>
</feature>
<dbReference type="GeneID" id="19190853"/>
<keyword evidence="3" id="KW-1185">Reference proteome</keyword>
<dbReference type="HOGENOM" id="CLU_050232_0_0_1"/>
<evidence type="ECO:0008006" key="4">
    <source>
        <dbReference type="Google" id="ProtNLM"/>
    </source>
</evidence>
<keyword evidence="1" id="KW-1133">Transmembrane helix</keyword>
<accession>W9WSF9</accession>
<reference evidence="2 3" key="1">
    <citation type="submission" date="2013-03" db="EMBL/GenBank/DDBJ databases">
        <title>The Genome Sequence of Cladophialophora psammophila CBS 110553.</title>
        <authorList>
            <consortium name="The Broad Institute Genomics Platform"/>
            <person name="Cuomo C."/>
            <person name="de Hoog S."/>
            <person name="Gorbushina A."/>
            <person name="Walker B."/>
            <person name="Young S.K."/>
            <person name="Zeng Q."/>
            <person name="Gargeya S."/>
            <person name="Fitzgerald M."/>
            <person name="Haas B."/>
            <person name="Abouelleil A."/>
            <person name="Allen A.W."/>
            <person name="Alvarado L."/>
            <person name="Arachchi H.M."/>
            <person name="Berlin A.M."/>
            <person name="Chapman S.B."/>
            <person name="Gainer-Dewar J."/>
            <person name="Goldberg J."/>
            <person name="Griggs A."/>
            <person name="Gujja S."/>
            <person name="Hansen M."/>
            <person name="Howarth C."/>
            <person name="Imamovic A."/>
            <person name="Ireland A."/>
            <person name="Larimer J."/>
            <person name="McCowan C."/>
            <person name="Murphy C."/>
            <person name="Pearson M."/>
            <person name="Poon T.W."/>
            <person name="Priest M."/>
            <person name="Roberts A."/>
            <person name="Saif S."/>
            <person name="Shea T."/>
            <person name="Sisk P."/>
            <person name="Sykes S."/>
            <person name="Wortman J."/>
            <person name="Nusbaum C."/>
            <person name="Birren B."/>
        </authorList>
    </citation>
    <scope>NUCLEOTIDE SEQUENCE [LARGE SCALE GENOMIC DNA]</scope>
    <source>
        <strain evidence="2 3">CBS 110553</strain>
    </source>
</reference>
<dbReference type="EMBL" id="AMGX01000008">
    <property type="protein sequence ID" value="EXJ71147.1"/>
    <property type="molecule type" value="Genomic_DNA"/>
</dbReference>
<gene>
    <name evidence="2" type="ORF">A1O5_06141</name>
</gene>